<feature type="domain" description="N-acetyltransferase" evidence="1">
    <location>
        <begin position="6"/>
        <end position="93"/>
    </location>
</feature>
<evidence type="ECO:0000313" key="2">
    <source>
        <dbReference type="EMBL" id="SKB62587.1"/>
    </source>
</evidence>
<dbReference type="InterPro" id="IPR016181">
    <property type="entry name" value="Acyl_CoA_acyltransferase"/>
</dbReference>
<name>A0A1T5CT80_9FLAO</name>
<dbReference type="Pfam" id="PF14542">
    <property type="entry name" value="Acetyltransf_CG"/>
    <property type="match status" value="1"/>
</dbReference>
<dbReference type="PANTHER" id="PTHR31435:SF10">
    <property type="entry name" value="BSR4717 PROTEIN"/>
    <property type="match status" value="1"/>
</dbReference>
<accession>A0A1T5CT80</accession>
<gene>
    <name evidence="2" type="ORF">SAMN05660477_00325</name>
</gene>
<dbReference type="Proteomes" id="UP000191112">
    <property type="component" value="Unassembled WGS sequence"/>
</dbReference>
<dbReference type="AlphaFoldDB" id="A0A1T5CT80"/>
<evidence type="ECO:0000313" key="3">
    <source>
        <dbReference type="Proteomes" id="UP000191112"/>
    </source>
</evidence>
<dbReference type="OrthoDB" id="9793389at2"/>
<proteinExistence type="predicted"/>
<reference evidence="2 3" key="1">
    <citation type="submission" date="2017-02" db="EMBL/GenBank/DDBJ databases">
        <authorList>
            <person name="Peterson S.W."/>
        </authorList>
    </citation>
    <scope>NUCLEOTIDE SEQUENCE [LARGE SCALE GENOMIC DNA]</scope>
    <source>
        <strain evidence="2 3">DSM 22323</strain>
    </source>
</reference>
<dbReference type="CDD" id="cd04301">
    <property type="entry name" value="NAT_SF"/>
    <property type="match status" value="1"/>
</dbReference>
<dbReference type="STRING" id="619805.SAMN05660477_00325"/>
<dbReference type="InterPro" id="IPR045057">
    <property type="entry name" value="Gcn5-rel_NAT"/>
</dbReference>
<dbReference type="InterPro" id="IPR031165">
    <property type="entry name" value="GNAT_YJDJ"/>
</dbReference>
<dbReference type="RefSeq" id="WP_079665625.1">
    <property type="nucleotide sequence ID" value="NZ_FUYZ01000001.1"/>
</dbReference>
<organism evidence="2 3">
    <name type="scientific">Soonwooa buanensis</name>
    <dbReference type="NCBI Taxonomy" id="619805"/>
    <lineage>
        <taxon>Bacteria</taxon>
        <taxon>Pseudomonadati</taxon>
        <taxon>Bacteroidota</taxon>
        <taxon>Flavobacteriia</taxon>
        <taxon>Flavobacteriales</taxon>
        <taxon>Weeksellaceae</taxon>
        <taxon>Chryseobacterium group</taxon>
        <taxon>Soonwooa</taxon>
    </lineage>
</organism>
<keyword evidence="3" id="KW-1185">Reference proteome</keyword>
<dbReference type="PROSITE" id="PS51729">
    <property type="entry name" value="GNAT_YJDJ"/>
    <property type="match status" value="1"/>
</dbReference>
<dbReference type="EMBL" id="FUYZ01000001">
    <property type="protein sequence ID" value="SKB62587.1"/>
    <property type="molecule type" value="Genomic_DNA"/>
</dbReference>
<dbReference type="PANTHER" id="PTHR31435">
    <property type="entry name" value="PROTEIN NATD1"/>
    <property type="match status" value="1"/>
</dbReference>
<dbReference type="SUPFAM" id="SSF55729">
    <property type="entry name" value="Acyl-CoA N-acyltransferases (Nat)"/>
    <property type="match status" value="1"/>
</dbReference>
<protein>
    <recommendedName>
        <fullName evidence="1">N-acetyltransferase domain-containing protein</fullName>
    </recommendedName>
</protein>
<sequence length="93" mass="10436">MEIKQQNNEKNGMFEAFIDGKHAGEMTYTWAGEDKFIIDHTGVEEAYNGLGVGMNLLNAVVDFARKENKKVIPLCPFASAMFKKHTELQDVLA</sequence>
<dbReference type="Gene3D" id="3.40.630.30">
    <property type="match status" value="1"/>
</dbReference>
<evidence type="ECO:0000259" key="1">
    <source>
        <dbReference type="PROSITE" id="PS51729"/>
    </source>
</evidence>